<feature type="region of interest" description="Disordered" evidence="1">
    <location>
        <begin position="103"/>
        <end position="136"/>
    </location>
</feature>
<dbReference type="Proteomes" id="UP001231189">
    <property type="component" value="Unassembled WGS sequence"/>
</dbReference>
<proteinExistence type="predicted"/>
<dbReference type="Pfam" id="PF03732">
    <property type="entry name" value="Retrotrans_gag"/>
    <property type="match status" value="1"/>
</dbReference>
<feature type="domain" description="Retrotransposon gag" evidence="2">
    <location>
        <begin position="350"/>
        <end position="422"/>
    </location>
</feature>
<accession>A0AAD8T6U3</accession>
<evidence type="ECO:0000313" key="4">
    <source>
        <dbReference type="Proteomes" id="UP001231189"/>
    </source>
</evidence>
<comment type="caution">
    <text evidence="3">The sequence shown here is derived from an EMBL/GenBank/DDBJ whole genome shotgun (WGS) entry which is preliminary data.</text>
</comment>
<feature type="compositionally biased region" description="Basic and acidic residues" evidence="1">
    <location>
        <begin position="240"/>
        <end position="249"/>
    </location>
</feature>
<feature type="compositionally biased region" description="Polar residues" evidence="1">
    <location>
        <begin position="209"/>
        <end position="219"/>
    </location>
</feature>
<dbReference type="InterPro" id="IPR005162">
    <property type="entry name" value="Retrotrans_gag_dom"/>
</dbReference>
<keyword evidence="4" id="KW-1185">Reference proteome</keyword>
<dbReference type="EMBL" id="JAUUTY010000002">
    <property type="protein sequence ID" value="KAK1676990.1"/>
    <property type="molecule type" value="Genomic_DNA"/>
</dbReference>
<name>A0AAD8T6U3_LOLMU</name>
<feature type="compositionally biased region" description="Polar residues" evidence="1">
    <location>
        <begin position="172"/>
        <end position="181"/>
    </location>
</feature>
<evidence type="ECO:0000313" key="3">
    <source>
        <dbReference type="EMBL" id="KAK1676990.1"/>
    </source>
</evidence>
<feature type="compositionally biased region" description="Polar residues" evidence="1">
    <location>
        <begin position="117"/>
        <end position="136"/>
    </location>
</feature>
<evidence type="ECO:0000259" key="2">
    <source>
        <dbReference type="Pfam" id="PF03732"/>
    </source>
</evidence>
<sequence length="426" mass="49022">MEEEDDPMLNHFKYAKRKPAEAAKYMDNSRNLLSLFFQLNRHLTGAIDTMLEEFTEPKEETRGKEPMENEVHTPVYSAGDYISIDHPERETTPVTPGNYFNSSYRGYEGGEESGNNQRSETPIENSTGWRWGSDTGTHSTSVYYDGEMNEDATTQNQSYPWNGEEDGGYPTQVESDTNVGNTYGGATGEYTRWVDYDALNDQFVNTDFSLGSSSDSDYQPTGRPYVPGEETKRSAWSARQNKEEADEAARNQFPPPPPPMTQQNFVQYMQMVEERQRVTLEQQNKFFQELLQQNRVERPENQGVTLSDFQNTKPISFAYAPEPMDAEDWLMDTERKLNTVGCNDQEKVRYATHLLCGPAASWWDNIVAVYPAGKVFTWEEFARKFRESNVPESIVELKRREFESLEQKDKAILTYVREFSNCPVRC</sequence>
<dbReference type="AlphaFoldDB" id="A0AAD8T6U3"/>
<evidence type="ECO:0000256" key="1">
    <source>
        <dbReference type="SAM" id="MobiDB-lite"/>
    </source>
</evidence>
<gene>
    <name evidence="3" type="ORF">QYE76_037838</name>
</gene>
<feature type="region of interest" description="Disordered" evidence="1">
    <location>
        <begin position="209"/>
        <end position="262"/>
    </location>
</feature>
<protein>
    <recommendedName>
        <fullName evidence="2">Retrotransposon gag domain-containing protein</fullName>
    </recommendedName>
</protein>
<reference evidence="3" key="1">
    <citation type="submission" date="2023-07" db="EMBL/GenBank/DDBJ databases">
        <title>A chromosome-level genome assembly of Lolium multiflorum.</title>
        <authorList>
            <person name="Chen Y."/>
            <person name="Copetti D."/>
            <person name="Kolliker R."/>
            <person name="Studer B."/>
        </authorList>
    </citation>
    <scope>NUCLEOTIDE SEQUENCE</scope>
    <source>
        <strain evidence="3">02402/16</strain>
        <tissue evidence="3">Leaf</tissue>
    </source>
</reference>
<organism evidence="3 4">
    <name type="scientific">Lolium multiflorum</name>
    <name type="common">Italian ryegrass</name>
    <name type="synonym">Lolium perenne subsp. multiflorum</name>
    <dbReference type="NCBI Taxonomy" id="4521"/>
    <lineage>
        <taxon>Eukaryota</taxon>
        <taxon>Viridiplantae</taxon>
        <taxon>Streptophyta</taxon>
        <taxon>Embryophyta</taxon>
        <taxon>Tracheophyta</taxon>
        <taxon>Spermatophyta</taxon>
        <taxon>Magnoliopsida</taxon>
        <taxon>Liliopsida</taxon>
        <taxon>Poales</taxon>
        <taxon>Poaceae</taxon>
        <taxon>BOP clade</taxon>
        <taxon>Pooideae</taxon>
        <taxon>Poodae</taxon>
        <taxon>Poeae</taxon>
        <taxon>Poeae Chloroplast Group 2 (Poeae type)</taxon>
        <taxon>Loliodinae</taxon>
        <taxon>Loliinae</taxon>
        <taxon>Lolium</taxon>
    </lineage>
</organism>
<feature type="region of interest" description="Disordered" evidence="1">
    <location>
        <begin position="152"/>
        <end position="183"/>
    </location>
</feature>